<evidence type="ECO:0000256" key="1">
    <source>
        <dbReference type="SAM" id="MobiDB-lite"/>
    </source>
</evidence>
<evidence type="ECO:0008006" key="4">
    <source>
        <dbReference type="Google" id="ProtNLM"/>
    </source>
</evidence>
<dbReference type="AlphaFoldDB" id="A0A1V6QB10"/>
<evidence type="ECO:0000313" key="2">
    <source>
        <dbReference type="EMBL" id="OQD86036.1"/>
    </source>
</evidence>
<protein>
    <recommendedName>
        <fullName evidence="4">Transcription factor domain-containing protein</fullName>
    </recommendedName>
</protein>
<proteinExistence type="predicted"/>
<reference evidence="3" key="1">
    <citation type="journal article" date="2017" name="Nat. Microbiol.">
        <title>Global analysis of biosynthetic gene clusters reveals vast potential of secondary metabolite production in Penicillium species.</title>
        <authorList>
            <person name="Nielsen J.C."/>
            <person name="Grijseels S."/>
            <person name="Prigent S."/>
            <person name="Ji B."/>
            <person name="Dainat J."/>
            <person name="Nielsen K.F."/>
            <person name="Frisvad J.C."/>
            <person name="Workman M."/>
            <person name="Nielsen J."/>
        </authorList>
    </citation>
    <scope>NUCLEOTIDE SEQUENCE [LARGE SCALE GENOMIC DNA]</scope>
    <source>
        <strain evidence="3">IBT 31811</strain>
    </source>
</reference>
<comment type="caution">
    <text evidence="2">The sequence shown here is derived from an EMBL/GenBank/DDBJ whole genome shotgun (WGS) entry which is preliminary data.</text>
</comment>
<feature type="compositionally biased region" description="Acidic residues" evidence="1">
    <location>
        <begin position="11"/>
        <end position="20"/>
    </location>
</feature>
<name>A0A1V6QB10_9EURO</name>
<feature type="region of interest" description="Disordered" evidence="1">
    <location>
        <begin position="1"/>
        <end position="24"/>
    </location>
</feature>
<sequence>MNAHPPKLTDDGSEGPDANEDPVAGGLLIPGLTHALLAIAVELRSHSLPCSEIEHAHRNKDSLRTSSLAHMPNLSWQYRPHISDAMSLLFLSFTWCFDKNLCELSLRWNSLARVILTDAARNHTTDVPAVQWLEQRTFEGIVLQERVLSLLHFGCPLATDQASSTDTLLNYTSEVPSHDWNSPVDSSGLLAAAFF</sequence>
<gene>
    <name evidence="2" type="ORF">PENANT_c008G03001</name>
</gene>
<dbReference type="EMBL" id="MDYN01000008">
    <property type="protein sequence ID" value="OQD86036.1"/>
    <property type="molecule type" value="Genomic_DNA"/>
</dbReference>
<dbReference type="Proteomes" id="UP000191672">
    <property type="component" value="Unassembled WGS sequence"/>
</dbReference>
<evidence type="ECO:0000313" key="3">
    <source>
        <dbReference type="Proteomes" id="UP000191672"/>
    </source>
</evidence>
<organism evidence="2 3">
    <name type="scientific">Penicillium antarcticum</name>
    <dbReference type="NCBI Taxonomy" id="416450"/>
    <lineage>
        <taxon>Eukaryota</taxon>
        <taxon>Fungi</taxon>
        <taxon>Dikarya</taxon>
        <taxon>Ascomycota</taxon>
        <taxon>Pezizomycotina</taxon>
        <taxon>Eurotiomycetes</taxon>
        <taxon>Eurotiomycetidae</taxon>
        <taxon>Eurotiales</taxon>
        <taxon>Aspergillaceae</taxon>
        <taxon>Penicillium</taxon>
    </lineage>
</organism>
<keyword evidence="3" id="KW-1185">Reference proteome</keyword>
<accession>A0A1V6QB10</accession>